<organism evidence="8 9">
    <name type="scientific">Fulvivirga marina</name>
    <dbReference type="NCBI Taxonomy" id="2494733"/>
    <lineage>
        <taxon>Bacteria</taxon>
        <taxon>Pseudomonadati</taxon>
        <taxon>Bacteroidota</taxon>
        <taxon>Cytophagia</taxon>
        <taxon>Cytophagales</taxon>
        <taxon>Fulvivirgaceae</taxon>
        <taxon>Fulvivirga</taxon>
    </lineage>
</organism>
<evidence type="ECO:0000256" key="5">
    <source>
        <dbReference type="HAMAP-Rule" id="MF_00198"/>
    </source>
</evidence>
<dbReference type="PROSITE" id="PS51006">
    <property type="entry name" value="PABS_2"/>
    <property type="match status" value="1"/>
</dbReference>
<keyword evidence="2 5" id="KW-0808">Transferase</keyword>
<feature type="transmembrane region" description="Helical" evidence="5">
    <location>
        <begin position="120"/>
        <end position="145"/>
    </location>
</feature>
<comment type="pathway">
    <text evidence="5">Amine and polyamine biosynthesis; spermidine biosynthesis; spermidine from putrescine: step 1/1.</text>
</comment>
<dbReference type="InterPro" id="IPR001045">
    <property type="entry name" value="Spermi_synthase"/>
</dbReference>
<feature type="transmembrane region" description="Helical" evidence="5">
    <location>
        <begin position="40"/>
        <end position="59"/>
    </location>
</feature>
<comment type="caution">
    <text evidence="8">The sequence shown here is derived from an EMBL/GenBank/DDBJ whole genome shotgun (WGS) entry which is preliminary data.</text>
</comment>
<dbReference type="PANTHER" id="PTHR43317">
    <property type="entry name" value="THERMOSPERMINE SYNTHASE ACAULIS5"/>
    <property type="match status" value="1"/>
</dbReference>
<dbReference type="SUPFAM" id="SSF53335">
    <property type="entry name" value="S-adenosyl-L-methionine-dependent methyltransferases"/>
    <property type="match status" value="1"/>
</dbReference>
<comment type="function">
    <text evidence="5">Catalyzes the irreversible transfer of a propylamine group from the amino donor S-adenosylmethioninamine (decarboxy-AdoMet) to putrescine (1,4-diaminobutane) to yield spermidine.</text>
</comment>
<dbReference type="Proteomes" id="UP000614216">
    <property type="component" value="Unassembled WGS sequence"/>
</dbReference>
<dbReference type="AlphaFoldDB" id="A0A937KC92"/>
<evidence type="ECO:0000313" key="8">
    <source>
        <dbReference type="EMBL" id="MBL6447124.1"/>
    </source>
</evidence>
<dbReference type="RefSeq" id="WP_202856650.1">
    <property type="nucleotide sequence ID" value="NZ_JAEUGD010000042.1"/>
</dbReference>
<evidence type="ECO:0000256" key="4">
    <source>
        <dbReference type="ARBA" id="ARBA00023115"/>
    </source>
</evidence>
<dbReference type="Gene3D" id="3.40.50.150">
    <property type="entry name" value="Vaccinia Virus protein VP39"/>
    <property type="match status" value="1"/>
</dbReference>
<dbReference type="GO" id="GO:0008295">
    <property type="term" value="P:spermidine biosynthetic process"/>
    <property type="evidence" value="ECO:0007669"/>
    <property type="project" value="UniProtKB-UniRule"/>
</dbReference>
<dbReference type="GO" id="GO:0010487">
    <property type="term" value="F:thermospermine synthase activity"/>
    <property type="evidence" value="ECO:0007669"/>
    <property type="project" value="UniProtKB-ARBA"/>
</dbReference>
<feature type="transmembrane region" description="Helical" evidence="5">
    <location>
        <begin position="165"/>
        <end position="183"/>
    </location>
</feature>
<dbReference type="Pfam" id="PF01564">
    <property type="entry name" value="Spermine_synth"/>
    <property type="match status" value="1"/>
</dbReference>
<dbReference type="HAMAP" id="MF_00198">
    <property type="entry name" value="Spermidine_synth"/>
    <property type="match status" value="1"/>
</dbReference>
<accession>A0A937KC92</accession>
<gene>
    <name evidence="5" type="primary">speE</name>
    <name evidence="8" type="ORF">JMN32_12450</name>
</gene>
<keyword evidence="3 5" id="KW-0745">Spermidine biosynthesis</keyword>
<dbReference type="InterPro" id="IPR030374">
    <property type="entry name" value="PABS"/>
</dbReference>
<keyword evidence="4 5" id="KW-0620">Polyamine biosynthesis</keyword>
<keyword evidence="9" id="KW-1185">Reference proteome</keyword>
<dbReference type="InterPro" id="IPR029063">
    <property type="entry name" value="SAM-dependent_MTases_sf"/>
</dbReference>
<dbReference type="EC" id="2.5.1.16" evidence="5"/>
<keyword evidence="5" id="KW-1003">Cell membrane</keyword>
<name>A0A937KC92_9BACT</name>
<comment type="caution">
    <text evidence="5">Lacks conserved residue(s) required for the propagation of feature annotation.</text>
</comment>
<dbReference type="GO" id="GO:0005886">
    <property type="term" value="C:plasma membrane"/>
    <property type="evidence" value="ECO:0007669"/>
    <property type="project" value="UniProtKB-SubCell"/>
</dbReference>
<dbReference type="PANTHER" id="PTHR43317:SF1">
    <property type="entry name" value="THERMOSPERMINE SYNTHASE ACAULIS5"/>
    <property type="match status" value="1"/>
</dbReference>
<comment type="subunit">
    <text evidence="5">Homodimer or homotetramer.</text>
</comment>
<comment type="similarity">
    <text evidence="1 5">Belongs to the spermidine/spermine synthase family.</text>
</comment>
<evidence type="ECO:0000256" key="2">
    <source>
        <dbReference type="ARBA" id="ARBA00022679"/>
    </source>
</evidence>
<feature type="binding site" evidence="5">
    <location>
        <position position="261"/>
    </location>
    <ligand>
        <name>spermidine</name>
        <dbReference type="ChEBI" id="CHEBI:57834"/>
    </ligand>
</feature>
<keyword evidence="5" id="KW-1133">Transmembrane helix</keyword>
<feature type="transmembrane region" description="Helical" evidence="5">
    <location>
        <begin position="71"/>
        <end position="90"/>
    </location>
</feature>
<keyword evidence="5" id="KW-0472">Membrane</keyword>
<evidence type="ECO:0000256" key="3">
    <source>
        <dbReference type="ARBA" id="ARBA00023066"/>
    </source>
</evidence>
<evidence type="ECO:0000313" key="9">
    <source>
        <dbReference type="Proteomes" id="UP000614216"/>
    </source>
</evidence>
<evidence type="ECO:0000259" key="7">
    <source>
        <dbReference type="PROSITE" id="PS51006"/>
    </source>
</evidence>
<feature type="domain" description="PABS" evidence="7">
    <location>
        <begin position="165"/>
        <end position="412"/>
    </location>
</feature>
<protein>
    <recommendedName>
        <fullName evidence="5">Polyamine aminopropyltransferase</fullName>
    </recommendedName>
    <alternativeName>
        <fullName evidence="5">Putrescine aminopropyltransferase</fullName>
        <shortName evidence="5">PAPT</shortName>
    </alternativeName>
    <alternativeName>
        <fullName evidence="5">Spermidine synthase</fullName>
        <shortName evidence="5">SPDS</shortName>
        <shortName evidence="5">SPDSY</shortName>
        <ecNumber evidence="5">2.5.1.16</ecNumber>
    </alternativeName>
</protein>
<proteinExistence type="inferred from homology"/>
<feature type="active site" description="Proton acceptor" evidence="5 6">
    <location>
        <position position="333"/>
    </location>
</feature>
<keyword evidence="5" id="KW-0812">Transmembrane</keyword>
<feature type="transmembrane region" description="Helical" evidence="5">
    <location>
        <begin position="96"/>
        <end position="113"/>
    </location>
</feature>
<dbReference type="CDD" id="cd02440">
    <property type="entry name" value="AdoMet_MTases"/>
    <property type="match status" value="1"/>
</dbReference>
<evidence type="ECO:0000256" key="1">
    <source>
        <dbReference type="ARBA" id="ARBA00007867"/>
    </source>
</evidence>
<dbReference type="GO" id="GO:0004766">
    <property type="term" value="F:spermidine synthase activity"/>
    <property type="evidence" value="ECO:0007669"/>
    <property type="project" value="UniProtKB-UniRule"/>
</dbReference>
<comment type="subcellular location">
    <subcellularLocation>
        <location evidence="5">Cell membrane</location>
        <topology evidence="5">Multi-pass membrane protein</topology>
    </subcellularLocation>
</comment>
<evidence type="ECO:0000256" key="6">
    <source>
        <dbReference type="PROSITE-ProRule" id="PRU00354"/>
    </source>
</evidence>
<dbReference type="EMBL" id="JAEUGD010000042">
    <property type="protein sequence ID" value="MBL6447124.1"/>
    <property type="molecule type" value="Genomic_DNA"/>
</dbReference>
<sequence length="478" mass="55064">MTLRNIGLHLHLLIAALLLGTALRQQFDLLNYFYENNLVDWAPVFLILIASFAVAVKYIDLKGSVSVVISLLFLATIFWGFELVFWVYGYVDWSNIVSYTTLSILAATMGIFIKSRNFQLTIWFIPIAALAFWAGYYPLTKWLFIPFATLHLLNDPLYEKWKKSGLWATGILIVILISAWIPNNTRMYESQKRYYDKVLYSAQTPYHQIDITTWKGHEWFYYDNINQFSSIDRSLYFEPMVHPAMEISSVPKKILIIGGENGLLVNEVLKHKDVTQIDLAPVDTALLSISTKLNWFTNLNNHSLKSDKLKVRHGEIFRLLASDSSQYDLVFVDVPDPVDIELSQYYTVEFYELCHKALNDNGLLVTQAGSPYLATVAFYTIDYTIKAARFTTLPLHNQVLTIGEWGWIIGAKDISETELHNKARQCTFEGLNTKWINHEAMQLVMSFGKPPVHMDTFDINTLKKPVIHEYYKSGTWIF</sequence>
<reference evidence="8" key="1">
    <citation type="submission" date="2021-01" db="EMBL/GenBank/DDBJ databases">
        <title>Fulvivirga kasyanovii gen. nov., sp nov., a novel member of the phylum Bacteroidetes isolated from seawater in a mussel farm.</title>
        <authorList>
            <person name="Zhao L.-H."/>
            <person name="Wang Z.-J."/>
        </authorList>
    </citation>
    <scope>NUCLEOTIDE SEQUENCE</scope>
    <source>
        <strain evidence="8">29W222</strain>
    </source>
</reference>
<comment type="catalytic activity">
    <reaction evidence="5">
        <text>S-adenosyl 3-(methylsulfanyl)propylamine + putrescine = S-methyl-5'-thioadenosine + spermidine + H(+)</text>
        <dbReference type="Rhea" id="RHEA:12721"/>
        <dbReference type="ChEBI" id="CHEBI:15378"/>
        <dbReference type="ChEBI" id="CHEBI:17509"/>
        <dbReference type="ChEBI" id="CHEBI:57443"/>
        <dbReference type="ChEBI" id="CHEBI:57834"/>
        <dbReference type="ChEBI" id="CHEBI:326268"/>
        <dbReference type="EC" id="2.5.1.16"/>
    </reaction>
</comment>